<keyword evidence="4 11" id="KW-0312">Gluconeogenesis</keyword>
<dbReference type="GO" id="GO:0046872">
    <property type="term" value="F:metal ion binding"/>
    <property type="evidence" value="ECO:0007669"/>
    <property type="project" value="UniProtKB-KW"/>
</dbReference>
<dbReference type="EC" id="4.3.1.17" evidence="11"/>
<evidence type="ECO:0000256" key="10">
    <source>
        <dbReference type="ARBA" id="ARBA00049406"/>
    </source>
</evidence>
<dbReference type="Proteomes" id="UP000195326">
    <property type="component" value="Unassembled WGS sequence"/>
</dbReference>
<dbReference type="InterPro" id="IPR051318">
    <property type="entry name" value="Fe-S_L-Ser"/>
</dbReference>
<proteinExistence type="inferred from homology"/>
<dbReference type="EMBL" id="NFKK01000006">
    <property type="protein sequence ID" value="OUP52994.1"/>
    <property type="molecule type" value="Genomic_DNA"/>
</dbReference>
<keyword evidence="7 11" id="KW-0408">Iron</keyword>
<dbReference type="STRING" id="501571.GCA_900143195_01513"/>
<evidence type="ECO:0000256" key="2">
    <source>
        <dbReference type="ARBA" id="ARBA00004742"/>
    </source>
</evidence>
<evidence type="ECO:0000256" key="1">
    <source>
        <dbReference type="ARBA" id="ARBA00001966"/>
    </source>
</evidence>
<comment type="similarity">
    <text evidence="3 11">Belongs to the iron-sulfur dependent L-serine dehydratase family.</text>
</comment>
<comment type="cofactor">
    <cofactor evidence="1 11">
        <name>[4Fe-4S] cluster</name>
        <dbReference type="ChEBI" id="CHEBI:49883"/>
    </cofactor>
</comment>
<comment type="pathway">
    <text evidence="2">Carbohydrate biosynthesis; gluconeogenesis.</text>
</comment>
<evidence type="ECO:0000259" key="12">
    <source>
        <dbReference type="Pfam" id="PF03313"/>
    </source>
</evidence>
<dbReference type="GO" id="GO:0003941">
    <property type="term" value="F:L-serine ammonia-lyase activity"/>
    <property type="evidence" value="ECO:0007669"/>
    <property type="project" value="UniProtKB-UniRule"/>
</dbReference>
<dbReference type="Proteomes" id="UP000195897">
    <property type="component" value="Unassembled WGS sequence"/>
</dbReference>
<sequence>MLEYHSIQSLVDAAQEKGCTISELVLADQSVQTETPKDELFRKMQDNLHVMQEAVQAGVDKDLKSTSGLTGGDAYKMQQYAQGGGLCGNFFTQALTRAIAVSEYNAAMGKIVAAPTAGSCGILPGTILSLMEDRDMPEETAVMALFTAGAFGMVIADRASIAGAQGGCQAECGSAAAMAAAAMVEMSGGTPEMCAHACAIAIKNQLGLVCDPIAGLVEVPCIKRNAGGVACAFAAAEMALAGIKSVIPVDEVIDAMREVGDSMPCALKETAQGGLATTPTGIRLKEEIFGA</sequence>
<evidence type="ECO:0000313" key="13">
    <source>
        <dbReference type="EMBL" id="OUP52994.1"/>
    </source>
</evidence>
<evidence type="ECO:0000256" key="11">
    <source>
        <dbReference type="RuleBase" id="RU366059"/>
    </source>
</evidence>
<evidence type="ECO:0000313" key="15">
    <source>
        <dbReference type="Proteomes" id="UP000195326"/>
    </source>
</evidence>
<accession>A0A1Y4L8E3</accession>
<evidence type="ECO:0000313" key="14">
    <source>
        <dbReference type="EMBL" id="OUP60462.1"/>
    </source>
</evidence>
<evidence type="ECO:0000256" key="9">
    <source>
        <dbReference type="ARBA" id="ARBA00023239"/>
    </source>
</evidence>
<keyword evidence="5 11" id="KW-0004">4Fe-4S</keyword>
<dbReference type="NCBIfam" id="TIGR00718">
    <property type="entry name" value="sda_alpha"/>
    <property type="match status" value="1"/>
</dbReference>
<evidence type="ECO:0000256" key="8">
    <source>
        <dbReference type="ARBA" id="ARBA00023014"/>
    </source>
</evidence>
<dbReference type="PANTHER" id="PTHR30182">
    <property type="entry name" value="L-SERINE DEHYDRATASE"/>
    <property type="match status" value="1"/>
</dbReference>
<dbReference type="RefSeq" id="WP_087372358.1">
    <property type="nucleotide sequence ID" value="NZ_NFKK01000006.1"/>
</dbReference>
<dbReference type="PANTHER" id="PTHR30182:SF1">
    <property type="entry name" value="L-SERINE DEHYDRATASE 1"/>
    <property type="match status" value="1"/>
</dbReference>
<keyword evidence="8 11" id="KW-0411">Iron-sulfur</keyword>
<evidence type="ECO:0000256" key="4">
    <source>
        <dbReference type="ARBA" id="ARBA00022432"/>
    </source>
</evidence>
<comment type="caution">
    <text evidence="13">The sequence shown here is derived from an EMBL/GenBank/DDBJ whole genome shotgun (WGS) entry which is preliminary data.</text>
</comment>
<organism evidence="13 16">
    <name type="scientific">Butyricicoccus pullicaecorum</name>
    <dbReference type="NCBI Taxonomy" id="501571"/>
    <lineage>
        <taxon>Bacteria</taxon>
        <taxon>Bacillati</taxon>
        <taxon>Bacillota</taxon>
        <taxon>Clostridia</taxon>
        <taxon>Eubacteriales</taxon>
        <taxon>Butyricicoccaceae</taxon>
        <taxon>Butyricicoccus</taxon>
    </lineage>
</organism>
<evidence type="ECO:0000256" key="7">
    <source>
        <dbReference type="ARBA" id="ARBA00023004"/>
    </source>
</evidence>
<dbReference type="AlphaFoldDB" id="A0A1Y4L8E3"/>
<name>A0A1Y4L8E3_9FIRM</name>
<comment type="catalytic activity">
    <reaction evidence="10 11">
        <text>L-serine = pyruvate + NH4(+)</text>
        <dbReference type="Rhea" id="RHEA:19169"/>
        <dbReference type="ChEBI" id="CHEBI:15361"/>
        <dbReference type="ChEBI" id="CHEBI:28938"/>
        <dbReference type="ChEBI" id="CHEBI:33384"/>
        <dbReference type="EC" id="4.3.1.17"/>
    </reaction>
</comment>
<evidence type="ECO:0000256" key="6">
    <source>
        <dbReference type="ARBA" id="ARBA00022723"/>
    </source>
</evidence>
<reference evidence="15 16" key="1">
    <citation type="submission" date="2017-04" db="EMBL/GenBank/DDBJ databases">
        <title>Function of individual gut microbiota members based on whole genome sequencing of pure cultures obtained from chicken caecum.</title>
        <authorList>
            <person name="Medvecky M."/>
            <person name="Cejkova D."/>
            <person name="Polansky O."/>
            <person name="Karasova D."/>
            <person name="Kubasova T."/>
            <person name="Cizek A."/>
            <person name="Rychlik I."/>
        </authorList>
    </citation>
    <scope>NUCLEOTIDE SEQUENCE [LARGE SCALE GENOMIC DNA]</scope>
    <source>
        <strain evidence="15">An179</strain>
        <strain evidence="16">An180</strain>
    </source>
</reference>
<dbReference type="Pfam" id="PF03313">
    <property type="entry name" value="SDH_alpha"/>
    <property type="match status" value="1"/>
</dbReference>
<evidence type="ECO:0000256" key="5">
    <source>
        <dbReference type="ARBA" id="ARBA00022485"/>
    </source>
</evidence>
<keyword evidence="9 11" id="KW-0456">Lyase</keyword>
<dbReference type="InterPro" id="IPR004642">
    <property type="entry name" value="Ser_deHydtase_asu"/>
</dbReference>
<gene>
    <name evidence="14" type="ORF">B5F15_01790</name>
    <name evidence="13" type="ORF">B5F17_07090</name>
</gene>
<feature type="domain" description="Serine dehydratase-like alpha subunit" evidence="12">
    <location>
        <begin position="16"/>
        <end position="276"/>
    </location>
</feature>
<dbReference type="GO" id="GO:0006094">
    <property type="term" value="P:gluconeogenesis"/>
    <property type="evidence" value="ECO:0007669"/>
    <property type="project" value="UniProtKB-KW"/>
</dbReference>
<keyword evidence="6 11" id="KW-0479">Metal-binding</keyword>
<dbReference type="EMBL" id="NFKL01000002">
    <property type="protein sequence ID" value="OUP60462.1"/>
    <property type="molecule type" value="Genomic_DNA"/>
</dbReference>
<evidence type="ECO:0000256" key="3">
    <source>
        <dbReference type="ARBA" id="ARBA00008636"/>
    </source>
</evidence>
<evidence type="ECO:0000313" key="16">
    <source>
        <dbReference type="Proteomes" id="UP000195897"/>
    </source>
</evidence>
<reference evidence="13" key="2">
    <citation type="journal article" date="2018" name="BMC Genomics">
        <title>Whole genome sequencing and function prediction of 133 gut anaerobes isolated from chicken caecum in pure cultures.</title>
        <authorList>
            <person name="Medvecky M."/>
            <person name="Cejkova D."/>
            <person name="Polansky O."/>
            <person name="Karasova D."/>
            <person name="Kubasova T."/>
            <person name="Cizek A."/>
            <person name="Rychlik I."/>
        </authorList>
    </citation>
    <scope>NUCLEOTIDE SEQUENCE</scope>
    <source>
        <strain evidence="14">An179</strain>
        <strain evidence="13">An180</strain>
    </source>
</reference>
<protein>
    <recommendedName>
        <fullName evidence="11">L-serine dehydratase</fullName>
        <ecNumber evidence="11">4.3.1.17</ecNumber>
    </recommendedName>
</protein>
<dbReference type="InterPro" id="IPR005130">
    <property type="entry name" value="Ser_deHydtase-like_asu"/>
</dbReference>
<dbReference type="GO" id="GO:0051539">
    <property type="term" value="F:4 iron, 4 sulfur cluster binding"/>
    <property type="evidence" value="ECO:0007669"/>
    <property type="project" value="UniProtKB-UniRule"/>
</dbReference>